<dbReference type="AlphaFoldDB" id="A0A670J578"/>
<reference evidence="8" key="3">
    <citation type="submission" date="2025-09" db="UniProtKB">
        <authorList>
            <consortium name="Ensembl"/>
        </authorList>
    </citation>
    <scope>IDENTIFICATION</scope>
</reference>
<dbReference type="GO" id="GO:0006814">
    <property type="term" value="P:sodium ion transport"/>
    <property type="evidence" value="ECO:0007669"/>
    <property type="project" value="Ensembl"/>
</dbReference>
<evidence type="ECO:0000256" key="3">
    <source>
        <dbReference type="ARBA" id="ARBA00022989"/>
    </source>
</evidence>
<dbReference type="CTD" id="347732"/>
<name>A0A670J578_PODMU</name>
<dbReference type="GO" id="GO:0005783">
    <property type="term" value="C:endoplasmic reticulum"/>
    <property type="evidence" value="ECO:0007669"/>
    <property type="project" value="Ensembl"/>
</dbReference>
<gene>
    <name evidence="8" type="primary">CATSPER3</name>
</gene>
<feature type="domain" description="Ion transport" evidence="7">
    <location>
        <begin position="56"/>
        <end position="284"/>
    </location>
</feature>
<dbReference type="Proteomes" id="UP000472272">
    <property type="component" value="Chromosome 2"/>
</dbReference>
<evidence type="ECO:0000256" key="6">
    <source>
        <dbReference type="SAM" id="Phobius"/>
    </source>
</evidence>
<dbReference type="Gene3D" id="1.20.120.350">
    <property type="entry name" value="Voltage-gated potassium channels. Chain C"/>
    <property type="match status" value="1"/>
</dbReference>
<dbReference type="Gene3D" id="1.10.287.70">
    <property type="match status" value="1"/>
</dbReference>
<evidence type="ECO:0000256" key="1">
    <source>
        <dbReference type="ARBA" id="ARBA00004141"/>
    </source>
</evidence>
<dbReference type="GeneID" id="114591283"/>
<dbReference type="PANTHER" id="PTHR47131">
    <property type="entry name" value="CATION CHANNEL SPERM-ASSOCIATED PROTEIN 3"/>
    <property type="match status" value="1"/>
</dbReference>
<dbReference type="GeneTree" id="ENSGT00940000161455"/>
<evidence type="ECO:0000313" key="8">
    <source>
        <dbReference type="Ensembl" id="ENSPMRP00000018422.1"/>
    </source>
</evidence>
<evidence type="ECO:0000313" key="9">
    <source>
        <dbReference type="Proteomes" id="UP000472272"/>
    </source>
</evidence>
<dbReference type="GO" id="GO:0048240">
    <property type="term" value="P:sperm capacitation"/>
    <property type="evidence" value="ECO:0007669"/>
    <property type="project" value="Ensembl"/>
</dbReference>
<evidence type="ECO:0000256" key="2">
    <source>
        <dbReference type="ARBA" id="ARBA00022692"/>
    </source>
</evidence>
<keyword evidence="5" id="KW-0175">Coiled coil</keyword>
<feature type="transmembrane region" description="Helical" evidence="6">
    <location>
        <begin position="217"/>
        <end position="236"/>
    </location>
</feature>
<feature type="transmembrane region" description="Helical" evidence="6">
    <location>
        <begin position="184"/>
        <end position="205"/>
    </location>
</feature>
<comment type="subcellular location">
    <subcellularLocation>
        <location evidence="1">Membrane</location>
        <topology evidence="1">Multi-pass membrane protein</topology>
    </subcellularLocation>
</comment>
<keyword evidence="4 6" id="KW-0472">Membrane</keyword>
<dbReference type="GO" id="GO:0051649">
    <property type="term" value="P:establishment of localization in cell"/>
    <property type="evidence" value="ECO:0007669"/>
    <property type="project" value="Ensembl"/>
</dbReference>
<protein>
    <submittedName>
        <fullName evidence="8">Cation channel sperm associated 3</fullName>
    </submittedName>
</protein>
<dbReference type="SUPFAM" id="SSF81324">
    <property type="entry name" value="Voltage-gated potassium channels"/>
    <property type="match status" value="1"/>
</dbReference>
<dbReference type="GO" id="GO:0001669">
    <property type="term" value="C:acrosomal vesicle"/>
    <property type="evidence" value="ECO:0007669"/>
    <property type="project" value="Ensembl"/>
</dbReference>
<dbReference type="KEGG" id="pmua:114591283"/>
<dbReference type="Ensembl" id="ENSPMRT00000019587.1">
    <property type="protein sequence ID" value="ENSPMRP00000018422.1"/>
    <property type="gene ID" value="ENSPMRG00000012117.1"/>
</dbReference>
<keyword evidence="3 6" id="KW-1133">Transmembrane helix</keyword>
<dbReference type="GO" id="GO:0030317">
    <property type="term" value="P:flagellated sperm motility"/>
    <property type="evidence" value="ECO:0007669"/>
    <property type="project" value="Ensembl"/>
</dbReference>
<organism evidence="8 9">
    <name type="scientific">Podarcis muralis</name>
    <name type="common">Wall lizard</name>
    <name type="synonym">Lacerta muralis</name>
    <dbReference type="NCBI Taxonomy" id="64176"/>
    <lineage>
        <taxon>Eukaryota</taxon>
        <taxon>Metazoa</taxon>
        <taxon>Chordata</taxon>
        <taxon>Craniata</taxon>
        <taxon>Vertebrata</taxon>
        <taxon>Euteleostomi</taxon>
        <taxon>Lepidosauria</taxon>
        <taxon>Squamata</taxon>
        <taxon>Bifurcata</taxon>
        <taxon>Unidentata</taxon>
        <taxon>Episquamata</taxon>
        <taxon>Laterata</taxon>
        <taxon>Lacertibaenia</taxon>
        <taxon>Lacertidae</taxon>
        <taxon>Podarcis</taxon>
    </lineage>
</organism>
<feature type="coiled-coil region" evidence="5">
    <location>
        <begin position="298"/>
        <end position="325"/>
    </location>
</feature>
<keyword evidence="9" id="KW-1185">Reference proteome</keyword>
<feature type="transmembrane region" description="Helical" evidence="6">
    <location>
        <begin position="160"/>
        <end position="178"/>
    </location>
</feature>
<sequence length="403" mass="47166">MAEKIAVELPEEHQLIDQLSYEYFKSKSDVDVKHYVWGFRRKDTELYEFVETLFYHPLFKSVMISTITINAIFLAIETDYKVRYESHFFLEVADLIIVAMYTAEFLMNLYLDPINYWKDGYKRFDATVLFIAYLPYTINRSNPQMHHTAMMLKGFQSLRVLKLLFYSPGMMVLVAALVETAKNVIYVLVLLFLLMFIFAILGQGLYGDPDHGDTRNWGTLAAAFFTLFSLVTVDGWTDLQDELDAKKFVSSRTFTIVFILLGFFVFFNMFIAVVIMDIQGTTDEYEQKLKAERHAALMAKKQSILKRQQDEIKALLNQQKSTEYRTFDEMVESFKKTLFHTDPMILEDFCCSLPFIDLYLSSLDRQDATIYKLQKLYYEIVAVLTNMLQESDEKPLQSLQTRR</sequence>
<dbReference type="InterPro" id="IPR027359">
    <property type="entry name" value="Volt_channel_dom_sf"/>
</dbReference>
<evidence type="ECO:0000256" key="5">
    <source>
        <dbReference type="SAM" id="Coils"/>
    </source>
</evidence>
<dbReference type="RefSeq" id="XP_028573915.1">
    <property type="nucleotide sequence ID" value="XM_028718082.1"/>
</dbReference>
<dbReference type="OMA" id="YETMAVY"/>
<dbReference type="PANTHER" id="PTHR47131:SF1">
    <property type="entry name" value="CATION CHANNEL SPERM-ASSOCIATED PROTEIN 3"/>
    <property type="match status" value="1"/>
</dbReference>
<reference evidence="8" key="2">
    <citation type="submission" date="2025-08" db="UniProtKB">
        <authorList>
            <consortium name="Ensembl"/>
        </authorList>
    </citation>
    <scope>IDENTIFICATION</scope>
</reference>
<feature type="transmembrane region" description="Helical" evidence="6">
    <location>
        <begin position="256"/>
        <end position="278"/>
    </location>
</feature>
<evidence type="ECO:0000259" key="7">
    <source>
        <dbReference type="Pfam" id="PF00520"/>
    </source>
</evidence>
<dbReference type="GO" id="GO:0005245">
    <property type="term" value="F:voltage-gated calcium channel activity"/>
    <property type="evidence" value="ECO:0007669"/>
    <property type="project" value="Ensembl"/>
</dbReference>
<dbReference type="InterPro" id="IPR005821">
    <property type="entry name" value="Ion_trans_dom"/>
</dbReference>
<accession>A0A670J578</accession>
<keyword evidence="2 6" id="KW-0812">Transmembrane</keyword>
<proteinExistence type="predicted"/>
<dbReference type="OrthoDB" id="416585at2759"/>
<reference evidence="8 9" key="1">
    <citation type="journal article" date="2019" name="Proc. Natl. Acad. Sci. U.S.A.">
        <title>Regulatory changes in pterin and carotenoid genes underlie balanced color polymorphisms in the wall lizard.</title>
        <authorList>
            <person name="Andrade P."/>
            <person name="Pinho C."/>
            <person name="Perez I de Lanuza G."/>
            <person name="Afonso S."/>
            <person name="Brejcha J."/>
            <person name="Rubin C.J."/>
            <person name="Wallerman O."/>
            <person name="Pereira P."/>
            <person name="Sabatino S.J."/>
            <person name="Bellati A."/>
            <person name="Pellitteri-Rosa D."/>
            <person name="Bosakova Z."/>
            <person name="Bunikis I."/>
            <person name="Carretero M.A."/>
            <person name="Feiner N."/>
            <person name="Marsik P."/>
            <person name="Pauperio F."/>
            <person name="Salvi D."/>
            <person name="Soler L."/>
            <person name="While G.M."/>
            <person name="Uller T."/>
            <person name="Font E."/>
            <person name="Andersson L."/>
            <person name="Carneiro M."/>
        </authorList>
    </citation>
    <scope>NUCLEOTIDE SEQUENCE</scope>
</reference>
<dbReference type="Pfam" id="PF00520">
    <property type="entry name" value="Ion_trans"/>
    <property type="match status" value="1"/>
</dbReference>
<feature type="transmembrane region" description="Helical" evidence="6">
    <location>
        <begin position="54"/>
        <end position="76"/>
    </location>
</feature>
<feature type="transmembrane region" description="Helical" evidence="6">
    <location>
        <begin position="88"/>
        <end position="111"/>
    </location>
</feature>
<dbReference type="GO" id="GO:0036128">
    <property type="term" value="C:CatSper complex"/>
    <property type="evidence" value="ECO:0007669"/>
    <property type="project" value="Ensembl"/>
</dbReference>
<evidence type="ECO:0000256" key="4">
    <source>
        <dbReference type="ARBA" id="ARBA00023136"/>
    </source>
</evidence>